<dbReference type="EMBL" id="LR796237">
    <property type="protein sequence ID" value="CAB4129724.1"/>
    <property type="molecule type" value="Genomic_DNA"/>
</dbReference>
<proteinExistence type="predicted"/>
<accession>A0A6J5L5X3</accession>
<reference evidence="1" key="1">
    <citation type="submission" date="2020-04" db="EMBL/GenBank/DDBJ databases">
        <authorList>
            <person name="Chiriac C."/>
            <person name="Salcher M."/>
            <person name="Ghai R."/>
            <person name="Kavagutti S V."/>
        </authorList>
    </citation>
    <scope>NUCLEOTIDE SEQUENCE</scope>
</reference>
<name>A0A6J5L5X3_9CAUD</name>
<organism evidence="1">
    <name type="scientific">uncultured Caudovirales phage</name>
    <dbReference type="NCBI Taxonomy" id="2100421"/>
    <lineage>
        <taxon>Viruses</taxon>
        <taxon>Duplodnaviria</taxon>
        <taxon>Heunggongvirae</taxon>
        <taxon>Uroviricota</taxon>
        <taxon>Caudoviricetes</taxon>
        <taxon>Peduoviridae</taxon>
        <taxon>Maltschvirus</taxon>
        <taxon>Maltschvirus maltsch</taxon>
    </lineage>
</organism>
<dbReference type="Gene3D" id="2.30.30.100">
    <property type="match status" value="1"/>
</dbReference>
<sequence>MFVPRNKYVKGDIVSFKLVNGDEIIAEFSEFNSDYWTIKRPCTVVPSAQGIGLMQSLFSGNMESAMFLRADHVMLHTETISEIKSHYIKTTTGIDVPAKPSIIV</sequence>
<evidence type="ECO:0000313" key="1">
    <source>
        <dbReference type="EMBL" id="CAB4129724.1"/>
    </source>
</evidence>
<protein>
    <submittedName>
        <fullName evidence="1">Uncharacterized protein</fullName>
    </submittedName>
</protein>
<gene>
    <name evidence="1" type="ORF">UFOVP116_94</name>
</gene>